<dbReference type="Gene3D" id="2.170.270.10">
    <property type="entry name" value="SET domain"/>
    <property type="match status" value="1"/>
</dbReference>
<keyword evidence="8" id="KW-0479">Metal-binding</keyword>
<feature type="domain" description="PWWP" evidence="20">
    <location>
        <begin position="1019"/>
        <end position="1081"/>
    </location>
</feature>
<keyword evidence="12" id="KW-0156">Chromatin regulator</keyword>
<dbReference type="PROSITE" id="PS51215">
    <property type="entry name" value="AWS"/>
    <property type="match status" value="1"/>
</dbReference>
<dbReference type="Pfam" id="PF00855">
    <property type="entry name" value="PWWP"/>
    <property type="match status" value="2"/>
</dbReference>
<evidence type="ECO:0000256" key="13">
    <source>
        <dbReference type="ARBA" id="ARBA00023015"/>
    </source>
</evidence>
<dbReference type="InterPro" id="IPR046341">
    <property type="entry name" value="SET_dom_sf"/>
</dbReference>
<feature type="compositionally biased region" description="Polar residues" evidence="17">
    <location>
        <begin position="1393"/>
        <end position="1410"/>
    </location>
</feature>
<keyword evidence="14" id="KW-0804">Transcription</keyword>
<dbReference type="CDD" id="cd15566">
    <property type="entry name" value="PHD3_NSD"/>
    <property type="match status" value="1"/>
</dbReference>
<evidence type="ECO:0000256" key="5">
    <source>
        <dbReference type="ARBA" id="ARBA00022603"/>
    </source>
</evidence>
<dbReference type="SMART" id="SM00508">
    <property type="entry name" value="PostSET"/>
    <property type="match status" value="1"/>
</dbReference>
<comment type="subcellular location">
    <subcellularLocation>
        <location evidence="2">Chromosome</location>
    </subcellularLocation>
    <subcellularLocation>
        <location evidence="1">Nucleus</location>
    </subcellularLocation>
</comment>
<keyword evidence="13" id="KW-0805">Transcription regulation</keyword>
<dbReference type="Pfam" id="PF23004">
    <property type="entry name" value="PHDvar_NSD"/>
    <property type="match status" value="1"/>
</dbReference>
<dbReference type="GO" id="GO:0140938">
    <property type="term" value="F:histone H3 methyltransferase activity"/>
    <property type="evidence" value="ECO:0007669"/>
    <property type="project" value="UniProtKB-ARBA"/>
</dbReference>
<dbReference type="InterPro" id="IPR050777">
    <property type="entry name" value="SET2_Histone-Lys_MeTrsfase"/>
</dbReference>
<dbReference type="InterPro" id="IPR011011">
    <property type="entry name" value="Znf_FYVE_PHD"/>
</dbReference>
<feature type="compositionally biased region" description="Basic and acidic residues" evidence="17">
    <location>
        <begin position="1379"/>
        <end position="1391"/>
    </location>
</feature>
<dbReference type="InterPro" id="IPR013083">
    <property type="entry name" value="Znf_RING/FYVE/PHD"/>
</dbReference>
<dbReference type="InterPro" id="IPR055198">
    <property type="entry name" value="NSD_PHD"/>
</dbReference>
<dbReference type="GO" id="GO:0016279">
    <property type="term" value="F:protein-lysine N-methyltransferase activity"/>
    <property type="evidence" value="ECO:0007669"/>
    <property type="project" value="UniProtKB-ARBA"/>
</dbReference>
<accession>A0A8B8F8S1</accession>
<evidence type="ECO:0000259" key="19">
    <source>
        <dbReference type="PROSITE" id="PS50280"/>
    </source>
</evidence>
<dbReference type="CDD" id="cd05838">
    <property type="entry name" value="PWWP_NSD_rpt2"/>
    <property type="match status" value="1"/>
</dbReference>
<dbReference type="InterPro" id="IPR041306">
    <property type="entry name" value="C5HCH"/>
</dbReference>
<feature type="region of interest" description="Disordered" evidence="17">
    <location>
        <begin position="586"/>
        <end position="630"/>
    </location>
</feature>
<dbReference type="CDD" id="cd15567">
    <property type="entry name" value="PHD4_NSD"/>
    <property type="match status" value="1"/>
</dbReference>
<proteinExistence type="predicted"/>
<dbReference type="GeneID" id="112680773"/>
<evidence type="ECO:0000256" key="12">
    <source>
        <dbReference type="ARBA" id="ARBA00022853"/>
    </source>
</evidence>
<dbReference type="SMART" id="SM00317">
    <property type="entry name" value="SET"/>
    <property type="match status" value="1"/>
</dbReference>
<keyword evidence="3" id="KW-0158">Chromosome</keyword>
<feature type="compositionally biased region" description="Basic residues" evidence="17">
    <location>
        <begin position="598"/>
        <end position="609"/>
    </location>
</feature>
<evidence type="ECO:0000256" key="16">
    <source>
        <dbReference type="PROSITE-ProRule" id="PRU00146"/>
    </source>
</evidence>
<keyword evidence="7" id="KW-0949">S-adenosyl-L-methionine</keyword>
<dbReference type="Pfam" id="PF17982">
    <property type="entry name" value="C5HCH"/>
    <property type="match status" value="1"/>
</dbReference>
<keyword evidence="15" id="KW-0539">Nucleus</keyword>
<dbReference type="SMART" id="SM00249">
    <property type="entry name" value="PHD"/>
    <property type="match status" value="3"/>
</dbReference>
<keyword evidence="23" id="KW-1185">Reference proteome</keyword>
<evidence type="ECO:0000256" key="7">
    <source>
        <dbReference type="ARBA" id="ARBA00022691"/>
    </source>
</evidence>
<dbReference type="Gene3D" id="2.30.30.140">
    <property type="match status" value="2"/>
</dbReference>
<dbReference type="SMART" id="SM00293">
    <property type="entry name" value="PWWP"/>
    <property type="match status" value="2"/>
</dbReference>
<dbReference type="PROSITE" id="PS50812">
    <property type="entry name" value="PWWP"/>
    <property type="match status" value="2"/>
</dbReference>
<evidence type="ECO:0000259" key="21">
    <source>
        <dbReference type="PROSITE" id="PS50868"/>
    </source>
</evidence>
<evidence type="ECO:0000313" key="24">
    <source>
        <dbReference type="RefSeq" id="XP_025406746.1"/>
    </source>
</evidence>
<evidence type="ECO:0000313" key="23">
    <source>
        <dbReference type="Proteomes" id="UP000694846"/>
    </source>
</evidence>
<dbReference type="PROSITE" id="PS50016">
    <property type="entry name" value="ZF_PHD_2"/>
    <property type="match status" value="1"/>
</dbReference>
<evidence type="ECO:0000259" key="22">
    <source>
        <dbReference type="PROSITE" id="PS51215"/>
    </source>
</evidence>
<dbReference type="SUPFAM" id="SSF82199">
    <property type="entry name" value="SET domain"/>
    <property type="match status" value="1"/>
</dbReference>
<dbReference type="InterPro" id="IPR001214">
    <property type="entry name" value="SET_dom"/>
</dbReference>
<dbReference type="GO" id="GO:0005694">
    <property type="term" value="C:chromosome"/>
    <property type="evidence" value="ECO:0007669"/>
    <property type="project" value="UniProtKB-SubCell"/>
</dbReference>
<dbReference type="RefSeq" id="XP_025406746.1">
    <property type="nucleotide sequence ID" value="XM_025550961.1"/>
</dbReference>
<dbReference type="GO" id="GO:0032259">
    <property type="term" value="P:methylation"/>
    <property type="evidence" value="ECO:0007669"/>
    <property type="project" value="UniProtKB-KW"/>
</dbReference>
<dbReference type="SUPFAM" id="SSF63748">
    <property type="entry name" value="Tudor/PWWP/MBT"/>
    <property type="match status" value="2"/>
</dbReference>
<feature type="domain" description="SET" evidence="19">
    <location>
        <begin position="1207"/>
        <end position="1324"/>
    </location>
</feature>
<evidence type="ECO:0000256" key="3">
    <source>
        <dbReference type="ARBA" id="ARBA00022454"/>
    </source>
</evidence>
<dbReference type="SUPFAM" id="SSF57903">
    <property type="entry name" value="FYVE/PHD zinc finger"/>
    <property type="match status" value="2"/>
</dbReference>
<protein>
    <submittedName>
        <fullName evidence="24 25">Uncharacterized protein LOC112680773 isoform X1</fullName>
    </submittedName>
</protein>
<evidence type="ECO:0000256" key="17">
    <source>
        <dbReference type="SAM" id="MobiDB-lite"/>
    </source>
</evidence>
<dbReference type="RefSeq" id="XP_025406747.1">
    <property type="nucleotide sequence ID" value="XM_025550962.1"/>
</dbReference>
<dbReference type="GO" id="GO:0005634">
    <property type="term" value="C:nucleus"/>
    <property type="evidence" value="ECO:0007669"/>
    <property type="project" value="UniProtKB-SubCell"/>
</dbReference>
<dbReference type="PANTHER" id="PTHR22884">
    <property type="entry name" value="SET DOMAIN PROTEINS"/>
    <property type="match status" value="1"/>
</dbReference>
<gene>
    <name evidence="24 25" type="primary">LOC112680773</name>
</gene>
<feature type="domain" description="Post-SET" evidence="21">
    <location>
        <begin position="1332"/>
        <end position="1348"/>
    </location>
</feature>
<evidence type="ECO:0000313" key="25">
    <source>
        <dbReference type="RefSeq" id="XP_025406747.1"/>
    </source>
</evidence>
<dbReference type="Gene3D" id="3.30.40.10">
    <property type="entry name" value="Zinc/RING finger domain, C3HC4 (zinc finger)"/>
    <property type="match status" value="3"/>
</dbReference>
<dbReference type="Pfam" id="PF17907">
    <property type="entry name" value="AWS"/>
    <property type="match status" value="1"/>
</dbReference>
<evidence type="ECO:0000256" key="14">
    <source>
        <dbReference type="ARBA" id="ARBA00023163"/>
    </source>
</evidence>
<evidence type="ECO:0000259" key="20">
    <source>
        <dbReference type="PROSITE" id="PS50812"/>
    </source>
</evidence>
<feature type="domain" description="AWS" evidence="22">
    <location>
        <begin position="1155"/>
        <end position="1205"/>
    </location>
</feature>
<keyword evidence="9" id="KW-0677">Repeat</keyword>
<dbReference type="Proteomes" id="UP000694846">
    <property type="component" value="Unplaced"/>
</dbReference>
<dbReference type="InterPro" id="IPR006560">
    <property type="entry name" value="AWS_dom"/>
</dbReference>
<dbReference type="InterPro" id="IPR019787">
    <property type="entry name" value="Znf_PHD-finger"/>
</dbReference>
<dbReference type="OrthoDB" id="422362at2759"/>
<evidence type="ECO:0000259" key="18">
    <source>
        <dbReference type="PROSITE" id="PS50016"/>
    </source>
</evidence>
<evidence type="ECO:0000256" key="11">
    <source>
        <dbReference type="ARBA" id="ARBA00022833"/>
    </source>
</evidence>
<dbReference type="PROSITE" id="PS01359">
    <property type="entry name" value="ZF_PHD_1"/>
    <property type="match status" value="1"/>
</dbReference>
<dbReference type="Pfam" id="PF22908">
    <property type="entry name" value="PHD_NSD"/>
    <property type="match status" value="1"/>
</dbReference>
<keyword evidence="10 16" id="KW-0863">Zinc-finger</keyword>
<dbReference type="CDD" id="cd15565">
    <property type="entry name" value="PHD2_NSD"/>
    <property type="match status" value="1"/>
</dbReference>
<feature type="domain" description="PHD-type" evidence="18">
    <location>
        <begin position="968"/>
        <end position="1014"/>
    </location>
</feature>
<name>A0A8B8F8S1_9HEMI</name>
<keyword evidence="11" id="KW-0862">Zinc</keyword>
<evidence type="ECO:0000256" key="15">
    <source>
        <dbReference type="ARBA" id="ARBA00023242"/>
    </source>
</evidence>
<evidence type="ECO:0000256" key="9">
    <source>
        <dbReference type="ARBA" id="ARBA00022737"/>
    </source>
</evidence>
<feature type="compositionally biased region" description="Low complexity" evidence="17">
    <location>
        <begin position="586"/>
        <end position="597"/>
    </location>
</feature>
<dbReference type="InterPro" id="IPR003616">
    <property type="entry name" value="Post-SET_dom"/>
</dbReference>
<dbReference type="SMART" id="SM00570">
    <property type="entry name" value="AWS"/>
    <property type="match status" value="1"/>
</dbReference>
<dbReference type="InterPro" id="IPR001965">
    <property type="entry name" value="Znf_PHD"/>
</dbReference>
<dbReference type="InterPro" id="IPR000313">
    <property type="entry name" value="PWWP_dom"/>
</dbReference>
<evidence type="ECO:0000256" key="1">
    <source>
        <dbReference type="ARBA" id="ARBA00004123"/>
    </source>
</evidence>
<dbReference type="PROSITE" id="PS50280">
    <property type="entry name" value="SET"/>
    <property type="match status" value="1"/>
</dbReference>
<evidence type="ECO:0000256" key="2">
    <source>
        <dbReference type="ARBA" id="ARBA00004286"/>
    </source>
</evidence>
<sequence>MAESKELNDLVIDNSLNIDELQTESNVLNSDENHKSIEVSNLDDNLLSSNNTENTVTLLCNQDLPDDKEVDSIIETNVLNSDENLESTELYNLDGNLLSNNNTDNTLTSLHNQDLPYDTEVDSIVETNILNSDENHKSTELSNLDSNLLSSNYTENSLTPLRSQDSPYDTEVDPIIKTNLLNTDENDESTEVSNLDNNLLSHNDTENTLTPLQSQDLPYDTEINPVIETNLNSDENDESTKVSNLDSNLLSHNDTENKLTPFHNHDSLNDAEVDSIIDKSIINNQNLDYKIGDIVWARIGKYPFWPSVVCVDPTSNTYIKDKKFMIHVRFCNDKGRRSWTRFVEKFLGKNEFFLKYPNCFSTLKYNKKLLATWDLAIEEAEHLCKLDGKVRMIEFFKTFSTENVTCVTPSSSNSCEGAATELKVCTYSRKRSLTISEQGNAFKLFKTENISVDGSTSSRSIDISLLSKSDDIDSTLSDISMNSVYIEDALGLKKRGITRKRRSTKTYLPKSSNIDKYNSSDLIMTSPEYNDDNILPYDPDKLTATTMTSTSTRMIPLQRKHEIRMLEGYYEQEDEIYSNSRYSKRNVISKSSSNSKKTAIKKPRQRKSTSTKNKSESSPEPDTAESEVSSKNETFSSIYVASTKNKQLFIKTLKRACVVCKNIEDTIKCMGPCQSYFHKECLDKSEERYHKSEPKIKIKNKKYGRSKRQYTKSSVKNRNSVTCVPQLTKNINDTDIDELNEKDNTVTKSLNGLKSLPNEQGDLGEEIKVHDLLELNKTEKDSKIIIGNVHEIELNEIENLSKESIEENSDPPIISTDSSVSKEKLSKPDLQYLCSLCRVDKTYCYICGLDIEDSGQRIACKISSCGKYYHENCLRDWPQCQWIQGSRNNIRTVICPHHVCHLCISDNPKSSCQTHFPAEKLSRCIKCPTAYHRSEYCLPAGSEVLTYSDIVCSRHFEPLKLQNYHYNATWCFICTLGGALICCDLCPSSFHIECLNQNPSEFVSGFTCEECQTGRYPLYGEIVWVKIGNYRWWPAQIVFPNQVPDTVNAIAHSVGQFAVRFFGSYDYYWVNRGRVFNFHEGDDENILTKSKMKVIDQVFQDAIIEAAQAHNAYILDKDKNDAIVAKKYSTRPPKFVRIKFNKPFGNVKNMELNTNTMTPCECDSTKPNPCGPGSDCINRMLMFECQPQICPAGDKCNNQRFTKTIYPNMVPFLTKGRGWGLKTLEDIKEGSFVIEYVGDVIDEEEFQRRCLEMHQRNEQNYYFLTIDNSRMIDAGPKGNLSRFMNHSCEPNCVTQKWTVNGDTRIGLFALHDIPSGTELVFDYRLQSCSGVEKKPCQCGAARCSKFIGVKVEEEKKKMVLTNDAEKSKTTTKNKRKPLKLKDNISDSEKSKSNKVTKNDQNISTAENEVNVTKVERDDSKKPKNKASVRKLSSVIKNENSVLTDSPNTIQKKWKNSNKISTNITKVDNNVNSLELEENIKSKRKLKHTLSTPSRKQFIKDYSSDTDDSIVMKKKRKCKRFKKKNVIKTDLLPLPKNLTDLSTATTLCLSEGKDNVAGLSIEEDMKTNESINCIKDFKKTEQNHEVLKTVGADVIKPDKCTITQEKSRHSLTRLAKSRHSFLSKNDTNKDKNEQPILFPKRRKFSKEKKNTTKVSKTKQKCREIVLKTIEKKNKMNKQSLLSKAYFQNDSCLVCGKGQTELACKNKKCPRVFHLSCMNKTRIVKSGYICPSHFCSVCNKRKVVAKCKFCVESFCSSHTKGNIFKDPLGHGMLCTTHHPSKKSIPPASIATYQPNKQSMPLANVPLTPSLNSHGTSKINTINNNLEPVDLMDSNLDAVITETVPDVDEGQFDIDIDEINEEEYTLTQVIKDECDREYIHIGGFNVCNMSDLASDQVEEHLRPVDTDGDLFKPSSANVVIDIDSASALYQPTDTVQLVSIASENKDNHNYANIQFVPDTSQTKNKWLAAEP</sequence>
<keyword evidence="5" id="KW-0489">Methyltransferase</keyword>
<evidence type="ECO:0000256" key="10">
    <source>
        <dbReference type="ARBA" id="ARBA00022771"/>
    </source>
</evidence>
<keyword evidence="6" id="KW-0808">Transferase</keyword>
<dbReference type="Pfam" id="PF00856">
    <property type="entry name" value="SET"/>
    <property type="match status" value="1"/>
</dbReference>
<feature type="domain" description="PWWP" evidence="20">
    <location>
        <begin position="291"/>
        <end position="352"/>
    </location>
</feature>
<evidence type="ECO:0000256" key="8">
    <source>
        <dbReference type="ARBA" id="ARBA00022723"/>
    </source>
</evidence>
<dbReference type="GO" id="GO:0008270">
    <property type="term" value="F:zinc ion binding"/>
    <property type="evidence" value="ECO:0007669"/>
    <property type="project" value="UniProtKB-KW"/>
</dbReference>
<keyword evidence="4" id="KW-0597">Phosphoprotein</keyword>
<dbReference type="InterPro" id="IPR055197">
    <property type="entry name" value="PHDvar_NSD"/>
</dbReference>
<evidence type="ECO:0000256" key="6">
    <source>
        <dbReference type="ARBA" id="ARBA00022679"/>
    </source>
</evidence>
<feature type="compositionally biased region" description="Low complexity" evidence="17">
    <location>
        <begin position="610"/>
        <end position="621"/>
    </location>
</feature>
<feature type="compositionally biased region" description="Basic residues" evidence="17">
    <location>
        <begin position="1369"/>
        <end position="1378"/>
    </location>
</feature>
<dbReference type="PROSITE" id="PS50868">
    <property type="entry name" value="POST_SET"/>
    <property type="match status" value="1"/>
</dbReference>
<dbReference type="InterPro" id="IPR019786">
    <property type="entry name" value="Zinc_finger_PHD-type_CS"/>
</dbReference>
<organism evidence="23 25">
    <name type="scientific">Sipha flava</name>
    <name type="common">yellow sugarcane aphid</name>
    <dbReference type="NCBI Taxonomy" id="143950"/>
    <lineage>
        <taxon>Eukaryota</taxon>
        <taxon>Metazoa</taxon>
        <taxon>Ecdysozoa</taxon>
        <taxon>Arthropoda</taxon>
        <taxon>Hexapoda</taxon>
        <taxon>Insecta</taxon>
        <taxon>Pterygota</taxon>
        <taxon>Neoptera</taxon>
        <taxon>Paraneoptera</taxon>
        <taxon>Hemiptera</taxon>
        <taxon>Sternorrhyncha</taxon>
        <taxon>Aphidomorpha</taxon>
        <taxon>Aphidoidea</taxon>
        <taxon>Aphididae</taxon>
        <taxon>Sipha</taxon>
    </lineage>
</organism>
<feature type="region of interest" description="Disordered" evidence="17">
    <location>
        <begin position="1363"/>
        <end position="1429"/>
    </location>
</feature>
<reference evidence="24 25" key="1">
    <citation type="submission" date="2025-04" db="UniProtKB">
        <authorList>
            <consortium name="RefSeq"/>
        </authorList>
    </citation>
    <scope>IDENTIFICATION</scope>
    <source>
        <tissue evidence="24 25">Whole body</tissue>
    </source>
</reference>
<evidence type="ECO:0000256" key="4">
    <source>
        <dbReference type="ARBA" id="ARBA00022553"/>
    </source>
</evidence>